<proteinExistence type="predicted"/>
<comment type="caution">
    <text evidence="1">The sequence shown here is derived from an EMBL/GenBank/DDBJ whole genome shotgun (WGS) entry which is preliminary data.</text>
</comment>
<reference evidence="1" key="1">
    <citation type="journal article" date="2020" name="Stud. Mycol.">
        <title>101 Dothideomycetes genomes: a test case for predicting lifestyles and emergence of pathogens.</title>
        <authorList>
            <person name="Haridas S."/>
            <person name="Albert R."/>
            <person name="Binder M."/>
            <person name="Bloem J."/>
            <person name="Labutti K."/>
            <person name="Salamov A."/>
            <person name="Andreopoulos B."/>
            <person name="Baker S."/>
            <person name="Barry K."/>
            <person name="Bills G."/>
            <person name="Bluhm B."/>
            <person name="Cannon C."/>
            <person name="Castanera R."/>
            <person name="Culley D."/>
            <person name="Daum C."/>
            <person name="Ezra D."/>
            <person name="Gonzalez J."/>
            <person name="Henrissat B."/>
            <person name="Kuo A."/>
            <person name="Liang C."/>
            <person name="Lipzen A."/>
            <person name="Lutzoni F."/>
            <person name="Magnuson J."/>
            <person name="Mondo S."/>
            <person name="Nolan M."/>
            <person name="Ohm R."/>
            <person name="Pangilinan J."/>
            <person name="Park H.-J."/>
            <person name="Ramirez L."/>
            <person name="Alfaro M."/>
            <person name="Sun H."/>
            <person name="Tritt A."/>
            <person name="Yoshinaga Y."/>
            <person name="Zwiers L.-H."/>
            <person name="Turgeon B."/>
            <person name="Goodwin S."/>
            <person name="Spatafora J."/>
            <person name="Crous P."/>
            <person name="Grigoriev I."/>
        </authorList>
    </citation>
    <scope>NUCLEOTIDE SEQUENCE</scope>
    <source>
        <strain evidence="1">CBS 690.94</strain>
    </source>
</reference>
<name>A0A9P4UDL0_9PLEO</name>
<protein>
    <submittedName>
        <fullName evidence="1">Uncharacterized protein</fullName>
    </submittedName>
</protein>
<dbReference type="AlphaFoldDB" id="A0A9P4UDL0"/>
<gene>
    <name evidence="1" type="ORF">P171DRAFT_235172</name>
</gene>
<organism evidence="1 2">
    <name type="scientific">Karstenula rhodostoma CBS 690.94</name>
    <dbReference type="NCBI Taxonomy" id="1392251"/>
    <lineage>
        <taxon>Eukaryota</taxon>
        <taxon>Fungi</taxon>
        <taxon>Dikarya</taxon>
        <taxon>Ascomycota</taxon>
        <taxon>Pezizomycotina</taxon>
        <taxon>Dothideomycetes</taxon>
        <taxon>Pleosporomycetidae</taxon>
        <taxon>Pleosporales</taxon>
        <taxon>Massarineae</taxon>
        <taxon>Didymosphaeriaceae</taxon>
        <taxon>Karstenula</taxon>
    </lineage>
</organism>
<sequence length="190" mass="21552">MKYIRKRGVIRKVCAIENKDLNGTKSRPVHEAVHTSKLSRDVPKDADCTGPGNRAVTKAHSGNARTRRTKRRWPRCCLSSFEVRPRGLVRIRDWRKRRFACCILHDTFTTTCCFDLAERNHNVLALQMFSVSRSGIWYSPVTFESSCFSMFQVHRSTIESPMLPSSTLQNQGLNKAGAGVSSFVASMIRD</sequence>
<dbReference type="Proteomes" id="UP000799764">
    <property type="component" value="Unassembled WGS sequence"/>
</dbReference>
<dbReference type="EMBL" id="MU001496">
    <property type="protein sequence ID" value="KAF2447949.1"/>
    <property type="molecule type" value="Genomic_DNA"/>
</dbReference>
<keyword evidence="2" id="KW-1185">Reference proteome</keyword>
<evidence type="ECO:0000313" key="2">
    <source>
        <dbReference type="Proteomes" id="UP000799764"/>
    </source>
</evidence>
<evidence type="ECO:0000313" key="1">
    <source>
        <dbReference type="EMBL" id="KAF2447949.1"/>
    </source>
</evidence>
<accession>A0A9P4UDL0</accession>